<keyword evidence="6" id="KW-0677">Repeat</keyword>
<dbReference type="InterPro" id="IPR017900">
    <property type="entry name" value="4Fe4S_Fe_S_CS"/>
</dbReference>
<dbReference type="PANTHER" id="PTHR42859">
    <property type="entry name" value="OXIDOREDUCTASE"/>
    <property type="match status" value="1"/>
</dbReference>
<dbReference type="PANTHER" id="PTHR42859:SF3">
    <property type="entry name" value="ION-TRANSLOCATING OXIDOREDUCTASE COMPLEX SUBUNIT B"/>
    <property type="match status" value="1"/>
</dbReference>
<dbReference type="PROSITE" id="PS51656">
    <property type="entry name" value="4FE4S"/>
    <property type="match status" value="1"/>
</dbReference>
<keyword evidence="8" id="KW-0249">Electron transport</keyword>
<evidence type="ECO:0000313" key="15">
    <source>
        <dbReference type="Proteomes" id="UP000254720"/>
    </source>
</evidence>
<dbReference type="SUPFAM" id="SSF54862">
    <property type="entry name" value="4Fe-4S ferredoxins"/>
    <property type="match status" value="1"/>
</dbReference>
<feature type="domain" description="4Fe-4S" evidence="13">
    <location>
        <begin position="1"/>
        <end position="60"/>
    </location>
</feature>
<dbReference type="Pfam" id="PF14697">
    <property type="entry name" value="Fer4_21"/>
    <property type="match status" value="1"/>
</dbReference>
<dbReference type="InterPro" id="IPR050294">
    <property type="entry name" value="RnfB_subfamily"/>
</dbReference>
<keyword evidence="9" id="KW-0408">Iron</keyword>
<proteinExistence type="predicted"/>
<evidence type="ECO:0000313" key="14">
    <source>
        <dbReference type="EMBL" id="RDI39855.1"/>
    </source>
</evidence>
<dbReference type="Gene3D" id="3.30.70.20">
    <property type="match status" value="1"/>
</dbReference>
<keyword evidence="11" id="KW-0472">Membrane</keyword>
<comment type="caution">
    <text evidence="14">The sequence shown here is derived from an EMBL/GenBank/DDBJ whole genome shotgun (WGS) entry which is preliminary data.</text>
</comment>
<evidence type="ECO:0000256" key="6">
    <source>
        <dbReference type="ARBA" id="ARBA00022737"/>
    </source>
</evidence>
<evidence type="ECO:0000256" key="5">
    <source>
        <dbReference type="ARBA" id="ARBA00022723"/>
    </source>
</evidence>
<dbReference type="RefSeq" id="WP_114835210.1">
    <property type="nucleotide sequence ID" value="NZ_LR699114.1"/>
</dbReference>
<evidence type="ECO:0000259" key="13">
    <source>
        <dbReference type="PROSITE" id="PS51656"/>
    </source>
</evidence>
<dbReference type="InterPro" id="IPR017896">
    <property type="entry name" value="4Fe4S_Fe-S-bd"/>
</dbReference>
<evidence type="ECO:0000256" key="11">
    <source>
        <dbReference type="ARBA" id="ARBA00023136"/>
    </source>
</evidence>
<dbReference type="Gene3D" id="1.10.15.40">
    <property type="entry name" value="Electron transport complex subunit B, putative Fe-S cluster"/>
    <property type="match status" value="1"/>
</dbReference>
<keyword evidence="5" id="KW-0479">Metal-binding</keyword>
<feature type="domain" description="4Fe-4S ferredoxin-type" evidence="12">
    <location>
        <begin position="77"/>
        <end position="106"/>
    </location>
</feature>
<dbReference type="AlphaFoldDB" id="A0A370G7T4"/>
<gene>
    <name evidence="14" type="ORF">C8D86_12627</name>
</gene>
<reference evidence="14 15" key="1">
    <citation type="submission" date="2018-07" db="EMBL/GenBank/DDBJ databases">
        <title>Genomic Encyclopedia of Type Strains, Phase IV (KMG-IV): sequencing the most valuable type-strain genomes for metagenomic binning, comparative biology and taxonomic classification.</title>
        <authorList>
            <person name="Goeker M."/>
        </authorList>
    </citation>
    <scope>NUCLEOTIDE SEQUENCE [LARGE SCALE GENOMIC DNA]</scope>
    <source>
        <strain evidence="14 15">DSM 16500</strain>
    </source>
</reference>
<dbReference type="InterPro" id="IPR007202">
    <property type="entry name" value="4Fe-4S_dom"/>
</dbReference>
<feature type="domain" description="4Fe-4S ferredoxin-type" evidence="12">
    <location>
        <begin position="107"/>
        <end position="136"/>
    </location>
</feature>
<dbReference type="GO" id="GO:0009055">
    <property type="term" value="F:electron transfer activity"/>
    <property type="evidence" value="ECO:0007669"/>
    <property type="project" value="InterPro"/>
</dbReference>
<dbReference type="PROSITE" id="PS00198">
    <property type="entry name" value="4FE4S_FER_1"/>
    <property type="match status" value="2"/>
</dbReference>
<accession>A0A370G7T4</accession>
<evidence type="ECO:0000256" key="10">
    <source>
        <dbReference type="ARBA" id="ARBA00023014"/>
    </source>
</evidence>
<dbReference type="EMBL" id="QQAX01000026">
    <property type="protein sequence ID" value="RDI39855.1"/>
    <property type="molecule type" value="Genomic_DNA"/>
</dbReference>
<dbReference type="PROSITE" id="PS51379">
    <property type="entry name" value="4FE4S_FER_2"/>
    <property type="match status" value="2"/>
</dbReference>
<dbReference type="GO" id="GO:0046872">
    <property type="term" value="F:metal ion binding"/>
    <property type="evidence" value="ECO:0007669"/>
    <property type="project" value="UniProtKB-KW"/>
</dbReference>
<keyword evidence="15" id="KW-1185">Reference proteome</keyword>
<keyword evidence="3" id="KW-0004">4Fe-4S</keyword>
<name>A0A370G7T4_9COXI</name>
<evidence type="ECO:0000256" key="3">
    <source>
        <dbReference type="ARBA" id="ARBA00022485"/>
    </source>
</evidence>
<keyword evidence="4" id="KW-0997">Cell inner membrane</keyword>
<dbReference type="NCBIfam" id="TIGR01944">
    <property type="entry name" value="rnfB"/>
    <property type="match status" value="1"/>
</dbReference>
<organism evidence="14 15">
    <name type="scientific">Aquicella lusitana</name>
    <dbReference type="NCBI Taxonomy" id="254246"/>
    <lineage>
        <taxon>Bacteria</taxon>
        <taxon>Pseudomonadati</taxon>
        <taxon>Pseudomonadota</taxon>
        <taxon>Gammaproteobacteria</taxon>
        <taxon>Legionellales</taxon>
        <taxon>Coxiellaceae</taxon>
        <taxon>Aquicella</taxon>
    </lineage>
</organism>
<evidence type="ECO:0000256" key="2">
    <source>
        <dbReference type="ARBA" id="ARBA00022475"/>
    </source>
</evidence>
<evidence type="ECO:0000256" key="8">
    <source>
        <dbReference type="ARBA" id="ARBA00022982"/>
    </source>
</evidence>
<keyword evidence="1" id="KW-0813">Transport</keyword>
<keyword evidence="2" id="KW-1003">Cell membrane</keyword>
<dbReference type="InterPro" id="IPR010207">
    <property type="entry name" value="Elect_transpt_cplx_RnfB/RsxB"/>
</dbReference>
<dbReference type="OrthoDB" id="9789936at2"/>
<protein>
    <submittedName>
        <fullName evidence="14">Electron transport complex protein RnfB</fullName>
    </submittedName>
</protein>
<evidence type="ECO:0000256" key="9">
    <source>
        <dbReference type="ARBA" id="ARBA00023004"/>
    </source>
</evidence>
<evidence type="ECO:0000256" key="4">
    <source>
        <dbReference type="ARBA" id="ARBA00022519"/>
    </source>
</evidence>
<evidence type="ECO:0000256" key="1">
    <source>
        <dbReference type="ARBA" id="ARBA00022448"/>
    </source>
</evidence>
<keyword evidence="10" id="KW-0411">Iron-sulfur</keyword>
<sequence length="207" mass="22944">MNKVTPEQIDALLPQTQCGLCGYGGCMPYAEAMVFEAAPINLCPPGGVHTLRELGRLMNQDPEPYVSEMEHKAKPPMLAVIREAECIGCTKCIQACPVDAILGSAKQMHTIISAECTGCELCVPPCPVDCIDILIQPDAAQIELEKKSRARQRFRERQERLAMENAEKKTLLHKNSLAKKKTYIHDAIARVKARKAQRHAPDKQGLR</sequence>
<keyword evidence="7" id="KW-1278">Translocase</keyword>
<dbReference type="Proteomes" id="UP000254720">
    <property type="component" value="Unassembled WGS sequence"/>
</dbReference>
<dbReference type="GO" id="GO:0051539">
    <property type="term" value="F:4 iron, 4 sulfur cluster binding"/>
    <property type="evidence" value="ECO:0007669"/>
    <property type="project" value="UniProtKB-KW"/>
</dbReference>
<evidence type="ECO:0000256" key="7">
    <source>
        <dbReference type="ARBA" id="ARBA00022967"/>
    </source>
</evidence>
<evidence type="ECO:0000259" key="12">
    <source>
        <dbReference type="PROSITE" id="PS51379"/>
    </source>
</evidence>
<dbReference type="Pfam" id="PF04060">
    <property type="entry name" value="FeS"/>
    <property type="match status" value="1"/>
</dbReference>